<dbReference type="Gene3D" id="3.30.70.1730">
    <property type="match status" value="1"/>
</dbReference>
<evidence type="ECO:0000256" key="1">
    <source>
        <dbReference type="ARBA" id="ARBA00008889"/>
    </source>
</evidence>
<evidence type="ECO:0000313" key="4">
    <source>
        <dbReference type="Proteomes" id="UP001164746"/>
    </source>
</evidence>
<feature type="compositionally biased region" description="Basic and acidic residues" evidence="2">
    <location>
        <begin position="159"/>
        <end position="168"/>
    </location>
</feature>
<comment type="similarity">
    <text evidence="1">Belongs to the universal ribosomal protein uL10 family.</text>
</comment>
<gene>
    <name evidence="3" type="ORF">MAR_035003</name>
</gene>
<sequence length="168" mass="19325">MTDTATRGKAATPARIVAAHLSESEWVNPVLITQVRYKFKTQRPKQQIMEKRIFEEIMAPLYDKERIPYKSCADLQRRRMEEEQVDKSKRQLTQGTKLENLAPLLTSNNILITSPNVAIHEFMKATKKMPEIILLGGFVGDRLVTKDQMTHARNGRSNNGDRRRYGNV</sequence>
<dbReference type="EMBL" id="CP111018">
    <property type="protein sequence ID" value="WAR09927.1"/>
    <property type="molecule type" value="Genomic_DNA"/>
</dbReference>
<accession>A0ABY7ELS6</accession>
<evidence type="ECO:0000256" key="2">
    <source>
        <dbReference type="SAM" id="MobiDB-lite"/>
    </source>
</evidence>
<evidence type="ECO:0000313" key="3">
    <source>
        <dbReference type="EMBL" id="WAR09927.1"/>
    </source>
</evidence>
<reference evidence="3" key="1">
    <citation type="submission" date="2022-11" db="EMBL/GenBank/DDBJ databases">
        <title>Centuries of genome instability and evolution in soft-shell clam transmissible cancer (bioRxiv).</title>
        <authorList>
            <person name="Hart S.F.M."/>
            <person name="Yonemitsu M.A."/>
            <person name="Giersch R.M."/>
            <person name="Beal B.F."/>
            <person name="Arriagada G."/>
            <person name="Davis B.W."/>
            <person name="Ostrander E.A."/>
            <person name="Goff S.P."/>
            <person name="Metzger M.J."/>
        </authorList>
    </citation>
    <scope>NUCLEOTIDE SEQUENCE</scope>
    <source>
        <strain evidence="3">MELC-2E11</strain>
        <tissue evidence="3">Siphon/mantle</tissue>
    </source>
</reference>
<name>A0ABY7ELS6_MYAAR</name>
<dbReference type="SUPFAM" id="SSF160369">
    <property type="entry name" value="Ribosomal protein L10-like"/>
    <property type="match status" value="1"/>
</dbReference>
<organism evidence="3 4">
    <name type="scientific">Mya arenaria</name>
    <name type="common">Soft-shell clam</name>
    <dbReference type="NCBI Taxonomy" id="6604"/>
    <lineage>
        <taxon>Eukaryota</taxon>
        <taxon>Metazoa</taxon>
        <taxon>Spiralia</taxon>
        <taxon>Lophotrochozoa</taxon>
        <taxon>Mollusca</taxon>
        <taxon>Bivalvia</taxon>
        <taxon>Autobranchia</taxon>
        <taxon>Heteroconchia</taxon>
        <taxon>Euheterodonta</taxon>
        <taxon>Imparidentia</taxon>
        <taxon>Neoheterodontei</taxon>
        <taxon>Myida</taxon>
        <taxon>Myoidea</taxon>
        <taxon>Myidae</taxon>
        <taxon>Mya</taxon>
    </lineage>
</organism>
<dbReference type="InterPro" id="IPR043141">
    <property type="entry name" value="Ribosomal_uL10-like_sf"/>
</dbReference>
<dbReference type="Proteomes" id="UP001164746">
    <property type="component" value="Chromosome 7"/>
</dbReference>
<feature type="region of interest" description="Disordered" evidence="2">
    <location>
        <begin position="149"/>
        <end position="168"/>
    </location>
</feature>
<protein>
    <submittedName>
        <fullName evidence="3">Uncharacterized protein</fullName>
    </submittedName>
</protein>
<keyword evidence="4" id="KW-1185">Reference proteome</keyword>
<proteinExistence type="inferred from homology"/>